<dbReference type="Proteomes" id="UP000030003">
    <property type="component" value="Unassembled WGS sequence"/>
</dbReference>
<organism evidence="2 3">
    <name type="scientific">Lysobacter defluvii IMMIB APB-9 = DSM 18482</name>
    <dbReference type="NCBI Taxonomy" id="1385515"/>
    <lineage>
        <taxon>Bacteria</taxon>
        <taxon>Pseudomonadati</taxon>
        <taxon>Pseudomonadota</taxon>
        <taxon>Gammaproteobacteria</taxon>
        <taxon>Lysobacterales</taxon>
        <taxon>Lysobacteraceae</taxon>
        <taxon>Novilysobacter</taxon>
    </lineage>
</organism>
<protein>
    <submittedName>
        <fullName evidence="2">Alkyl hydroperoxide reductase</fullName>
    </submittedName>
</protein>
<evidence type="ECO:0000313" key="3">
    <source>
        <dbReference type="Proteomes" id="UP000030003"/>
    </source>
</evidence>
<evidence type="ECO:0000313" key="2">
    <source>
        <dbReference type="EMBL" id="KGO99418.1"/>
    </source>
</evidence>
<dbReference type="InterPro" id="IPR036249">
    <property type="entry name" value="Thioredoxin-like_sf"/>
</dbReference>
<reference evidence="2 3" key="1">
    <citation type="submission" date="2013-08" db="EMBL/GenBank/DDBJ databases">
        <title>Genomic analysis of Lysobacter defluvii.</title>
        <authorList>
            <person name="Wang Q."/>
            <person name="Wang G."/>
        </authorList>
    </citation>
    <scope>NUCLEOTIDE SEQUENCE [LARGE SCALE GENOMIC DNA]</scope>
    <source>
        <strain evidence="2 3">IMMIB APB-9</strain>
    </source>
</reference>
<dbReference type="GO" id="GO:0016209">
    <property type="term" value="F:antioxidant activity"/>
    <property type="evidence" value="ECO:0007669"/>
    <property type="project" value="InterPro"/>
</dbReference>
<sequence length="196" mass="20327">MSNRGILVAALLAGLAGVVAGLVINGPGPLLGSEPGQRAIQTLAAAGAPAPPEGLEVAGRGDAIPRLELPGLDGDAVALPDGSGRPLLINYWASWCAPCIEEMPELDRYADTQGEDGVQVVGIALDDPDAVRRFLEQVPVGYRILLDQPGPADTSVQLGNPAGVLPYTVLVDAAGVMRRQKIGPFKHGEIDSWVDL</sequence>
<dbReference type="Gene3D" id="3.40.30.10">
    <property type="entry name" value="Glutaredoxin"/>
    <property type="match status" value="1"/>
</dbReference>
<name>A0A0A0M8R9_9GAMM</name>
<proteinExistence type="predicted"/>
<dbReference type="OrthoDB" id="9796554at2"/>
<keyword evidence="3" id="KW-1185">Reference proteome</keyword>
<dbReference type="PANTHER" id="PTHR42852:SF13">
    <property type="entry name" value="PROTEIN DIPZ"/>
    <property type="match status" value="1"/>
</dbReference>
<comment type="caution">
    <text evidence="2">The sequence shown here is derived from an EMBL/GenBank/DDBJ whole genome shotgun (WGS) entry which is preliminary data.</text>
</comment>
<dbReference type="GO" id="GO:0016491">
    <property type="term" value="F:oxidoreductase activity"/>
    <property type="evidence" value="ECO:0007669"/>
    <property type="project" value="InterPro"/>
</dbReference>
<dbReference type="SUPFAM" id="SSF52833">
    <property type="entry name" value="Thioredoxin-like"/>
    <property type="match status" value="1"/>
</dbReference>
<dbReference type="RefSeq" id="WP_027070073.1">
    <property type="nucleotide sequence ID" value="NZ_AUHT01000008.1"/>
</dbReference>
<dbReference type="AlphaFoldDB" id="A0A0A0M8R9"/>
<accession>A0A0A0M8R9</accession>
<dbReference type="InterPro" id="IPR000866">
    <property type="entry name" value="AhpC/TSA"/>
</dbReference>
<dbReference type="InterPro" id="IPR013766">
    <property type="entry name" value="Thioredoxin_domain"/>
</dbReference>
<dbReference type="InterPro" id="IPR050553">
    <property type="entry name" value="Thioredoxin_ResA/DsbE_sf"/>
</dbReference>
<dbReference type="Pfam" id="PF00578">
    <property type="entry name" value="AhpC-TSA"/>
    <property type="match status" value="1"/>
</dbReference>
<dbReference type="EMBL" id="AVBH01000017">
    <property type="protein sequence ID" value="KGO99418.1"/>
    <property type="molecule type" value="Genomic_DNA"/>
</dbReference>
<gene>
    <name evidence="2" type="ORF">N791_08070</name>
</gene>
<feature type="domain" description="Thioredoxin" evidence="1">
    <location>
        <begin position="58"/>
        <end position="196"/>
    </location>
</feature>
<dbReference type="PANTHER" id="PTHR42852">
    <property type="entry name" value="THIOL:DISULFIDE INTERCHANGE PROTEIN DSBE"/>
    <property type="match status" value="1"/>
</dbReference>
<dbReference type="STRING" id="1385515.GCA_000423325_01763"/>
<dbReference type="PROSITE" id="PS51352">
    <property type="entry name" value="THIOREDOXIN_2"/>
    <property type="match status" value="1"/>
</dbReference>
<evidence type="ECO:0000259" key="1">
    <source>
        <dbReference type="PROSITE" id="PS51352"/>
    </source>
</evidence>
<dbReference type="CDD" id="cd02966">
    <property type="entry name" value="TlpA_like_family"/>
    <property type="match status" value="1"/>
</dbReference>
<dbReference type="eggNOG" id="COG0526">
    <property type="taxonomic scope" value="Bacteria"/>
</dbReference>